<protein>
    <submittedName>
        <fullName evidence="1">280_t:CDS:1</fullName>
    </submittedName>
</protein>
<dbReference type="EMBL" id="CAJVPP010001844">
    <property type="protein sequence ID" value="CAG8575668.1"/>
    <property type="molecule type" value="Genomic_DNA"/>
</dbReference>
<proteinExistence type="predicted"/>
<gene>
    <name evidence="1" type="ORF">FMOSSE_LOCUS7685</name>
</gene>
<evidence type="ECO:0000313" key="2">
    <source>
        <dbReference type="Proteomes" id="UP000789375"/>
    </source>
</evidence>
<accession>A0A9N9BNY6</accession>
<keyword evidence="2" id="KW-1185">Reference proteome</keyword>
<evidence type="ECO:0000313" key="1">
    <source>
        <dbReference type="EMBL" id="CAG8575668.1"/>
    </source>
</evidence>
<reference evidence="1" key="1">
    <citation type="submission" date="2021-06" db="EMBL/GenBank/DDBJ databases">
        <authorList>
            <person name="Kallberg Y."/>
            <person name="Tangrot J."/>
            <person name="Rosling A."/>
        </authorList>
    </citation>
    <scope>NUCLEOTIDE SEQUENCE</scope>
    <source>
        <strain evidence="1">87-6 pot B 2015</strain>
    </source>
</reference>
<organism evidence="1 2">
    <name type="scientific">Funneliformis mosseae</name>
    <name type="common">Endomycorrhizal fungus</name>
    <name type="synonym">Glomus mosseae</name>
    <dbReference type="NCBI Taxonomy" id="27381"/>
    <lineage>
        <taxon>Eukaryota</taxon>
        <taxon>Fungi</taxon>
        <taxon>Fungi incertae sedis</taxon>
        <taxon>Mucoromycota</taxon>
        <taxon>Glomeromycotina</taxon>
        <taxon>Glomeromycetes</taxon>
        <taxon>Glomerales</taxon>
        <taxon>Glomeraceae</taxon>
        <taxon>Funneliformis</taxon>
    </lineage>
</organism>
<name>A0A9N9BNY6_FUNMO</name>
<sequence length="161" mass="18877">MTSESLYKELFEGELSDVEEDCPGCQELEHTDSSNLFRDIFNGKIILHDISDLSKDLDEKLLDTFVKLLIFHRMHQTLAELIIIRNLQVDESILHNNVKSMIKNKKDVNENKNIHDIFNEEVEQLFGKSYQLNQPKETKNFCIDKINYKKWMILSCIIASK</sequence>
<dbReference type="Proteomes" id="UP000789375">
    <property type="component" value="Unassembled WGS sequence"/>
</dbReference>
<dbReference type="AlphaFoldDB" id="A0A9N9BNY6"/>
<comment type="caution">
    <text evidence="1">The sequence shown here is derived from an EMBL/GenBank/DDBJ whole genome shotgun (WGS) entry which is preliminary data.</text>
</comment>